<dbReference type="EMBL" id="CP008849">
    <property type="protein sequence ID" value="AIG00533.1"/>
    <property type="molecule type" value="Genomic_DNA"/>
</dbReference>
<dbReference type="KEGG" id="aal:EP13_18635"/>
<evidence type="ECO:0000256" key="1">
    <source>
        <dbReference type="SAM" id="SignalP"/>
    </source>
</evidence>
<feature type="chain" id="PRO_5001708273" description="DUF945 domain-containing protein" evidence="1">
    <location>
        <begin position="24"/>
        <end position="475"/>
    </location>
</feature>
<dbReference type="AlphaFoldDB" id="A0A075PB11"/>
<dbReference type="GeneID" id="78256895"/>
<keyword evidence="3" id="KW-1185">Reference proteome</keyword>
<evidence type="ECO:0000313" key="2">
    <source>
        <dbReference type="EMBL" id="AIG00533.1"/>
    </source>
</evidence>
<name>A0A075PB11_9ALTE</name>
<dbReference type="RefSeq" id="WP_044058517.1">
    <property type="nucleotide sequence ID" value="NZ_CBCSKJ010000004.1"/>
</dbReference>
<sequence length="475" mass="51605">MKKIALISAAVTLAVLVIAPKFVGDNVESQVIDITDALNNHSIYGAEIIEYQKGWFSSTADIALTINVNDIFNAQNGATSAAPTESNPTVMAKLVAHHGPIYVGDSVGIGQAQYSVVLEGEGFREYLQWDQDSPFYRNQGVVGLFGGLSYEDELPAMTASIEEESFYFSFSGYQGKAKSEGDATHFTGLAPTFSFSTAEFTTTVSTLDVAMTSYGSMLAAIKGELLASSSTLSVEKVTIERIEESTVTVNDMVLTTDATLEDDGALANLGMNYTVSSVMADDFEASSLEFGLEFNRLDTDFIKAYQKFNNESLSTPPLEMAAKLTSLIDDHLLSLLAASPELNITHLSGTFPEGDIRAHANTKLVNIDTLPDNLMNPSFWAKHLDAELALDAKEEVMVWLTSLYLQNQYQSTVEGASMSDEELRRVALEQAPGVLDFIIMQQLMVKEEGRYRSTIAVKDGFSTVNGTKVPIPLAQ</sequence>
<accession>A0A075PB11</accession>
<reference evidence="2 3" key="1">
    <citation type="submission" date="2014-06" db="EMBL/GenBank/DDBJ databases">
        <title>Genomes of Alteromonas australica, a world apart.</title>
        <authorList>
            <person name="Gonzaga A."/>
            <person name="Lopez-Perez M."/>
            <person name="Rodriguez-Valera F."/>
        </authorList>
    </citation>
    <scope>NUCLEOTIDE SEQUENCE [LARGE SCALE GENOMIC DNA]</scope>
    <source>
        <strain evidence="2 3">H 17</strain>
    </source>
</reference>
<dbReference type="Pfam" id="PF06097">
    <property type="entry name" value="DUF945"/>
    <property type="match status" value="1"/>
</dbReference>
<dbReference type="InterPro" id="IPR010352">
    <property type="entry name" value="DUF945"/>
</dbReference>
<gene>
    <name evidence="2" type="ORF">EP13_18635</name>
</gene>
<keyword evidence="1" id="KW-0732">Signal</keyword>
<organism evidence="2 3">
    <name type="scientific">Alteromonas australica</name>
    <dbReference type="NCBI Taxonomy" id="589873"/>
    <lineage>
        <taxon>Bacteria</taxon>
        <taxon>Pseudomonadati</taxon>
        <taxon>Pseudomonadota</taxon>
        <taxon>Gammaproteobacteria</taxon>
        <taxon>Alteromonadales</taxon>
        <taxon>Alteromonadaceae</taxon>
        <taxon>Alteromonas/Salinimonas group</taxon>
        <taxon>Alteromonas</taxon>
    </lineage>
</organism>
<feature type="signal peptide" evidence="1">
    <location>
        <begin position="1"/>
        <end position="23"/>
    </location>
</feature>
<proteinExistence type="predicted"/>
<dbReference type="eggNOG" id="COG5339">
    <property type="taxonomic scope" value="Bacteria"/>
</dbReference>
<evidence type="ECO:0008006" key="4">
    <source>
        <dbReference type="Google" id="ProtNLM"/>
    </source>
</evidence>
<dbReference type="Proteomes" id="UP000056090">
    <property type="component" value="Chromosome"/>
</dbReference>
<protein>
    <recommendedName>
        <fullName evidence="4">DUF945 domain-containing protein</fullName>
    </recommendedName>
</protein>
<evidence type="ECO:0000313" key="3">
    <source>
        <dbReference type="Proteomes" id="UP000056090"/>
    </source>
</evidence>